<gene>
    <name evidence="2" type="ORF">ABS311_00880</name>
</gene>
<proteinExistence type="predicted"/>
<dbReference type="InterPro" id="IPR008503">
    <property type="entry name" value="Asp_endopeptidase"/>
</dbReference>
<organism evidence="2 3">
    <name type="scientific">Catenovulum sediminis</name>
    <dbReference type="NCBI Taxonomy" id="1740262"/>
    <lineage>
        <taxon>Bacteria</taxon>
        <taxon>Pseudomonadati</taxon>
        <taxon>Pseudomonadota</taxon>
        <taxon>Gammaproteobacteria</taxon>
        <taxon>Alteromonadales</taxon>
        <taxon>Alteromonadaceae</taxon>
        <taxon>Catenovulum</taxon>
    </lineage>
</organism>
<feature type="domain" description="Retropepsin-like aspartic endopeptidase" evidence="1">
    <location>
        <begin position="8"/>
        <end position="141"/>
    </location>
</feature>
<reference evidence="2 3" key="1">
    <citation type="submission" date="2024-06" db="EMBL/GenBank/DDBJ databases">
        <authorList>
            <person name="Chen R.Y."/>
        </authorList>
    </citation>
    <scope>NUCLEOTIDE SEQUENCE [LARGE SCALE GENOMIC DNA]</scope>
    <source>
        <strain evidence="2 3">D2</strain>
    </source>
</reference>
<dbReference type="Gene3D" id="2.40.70.10">
    <property type="entry name" value="Acid Proteases"/>
    <property type="match status" value="1"/>
</dbReference>
<dbReference type="Pfam" id="PF05618">
    <property type="entry name" value="Zn_protease"/>
    <property type="match status" value="1"/>
</dbReference>
<dbReference type="GO" id="GO:0008233">
    <property type="term" value="F:peptidase activity"/>
    <property type="evidence" value="ECO:0007669"/>
    <property type="project" value="UniProtKB-KW"/>
</dbReference>
<keyword evidence="2" id="KW-0645">Protease</keyword>
<dbReference type="Proteomes" id="UP001467690">
    <property type="component" value="Unassembled WGS sequence"/>
</dbReference>
<dbReference type="InterPro" id="IPR021109">
    <property type="entry name" value="Peptidase_aspartic_dom_sf"/>
</dbReference>
<dbReference type="GO" id="GO:0006508">
    <property type="term" value="P:proteolysis"/>
    <property type="evidence" value="ECO:0007669"/>
    <property type="project" value="UniProtKB-KW"/>
</dbReference>
<dbReference type="PANTHER" id="PTHR38037">
    <property type="entry name" value="ZN_PROTEASE DOMAIN-CONTAINING PROTEIN"/>
    <property type="match status" value="1"/>
</dbReference>
<evidence type="ECO:0000313" key="3">
    <source>
        <dbReference type="Proteomes" id="UP001467690"/>
    </source>
</evidence>
<comment type="caution">
    <text evidence="2">The sequence shown here is derived from an EMBL/GenBank/DDBJ whole genome shotgun (WGS) entry which is preliminary data.</text>
</comment>
<name>A0ABV1RC00_9ALTE</name>
<evidence type="ECO:0000313" key="2">
    <source>
        <dbReference type="EMBL" id="MER2490441.1"/>
    </source>
</evidence>
<dbReference type="EMBL" id="JBELOE010000052">
    <property type="protein sequence ID" value="MER2490441.1"/>
    <property type="molecule type" value="Genomic_DNA"/>
</dbReference>
<dbReference type="SUPFAM" id="SSF50630">
    <property type="entry name" value="Acid proteases"/>
    <property type="match status" value="1"/>
</dbReference>
<evidence type="ECO:0000259" key="1">
    <source>
        <dbReference type="Pfam" id="PF05618"/>
    </source>
</evidence>
<keyword evidence="3" id="KW-1185">Reference proteome</keyword>
<accession>A0ABV1RC00</accession>
<sequence>MIRSKLLIGALEICNLPELGISDLKIRIDTGAQTSSLHVDNIKSVKRKGKPWVTFDIHPNLYNVDETVKAEAPLKDVRWVKSSNGTRQQRYVIETLFQIGNREWPIQITLTDRSDMTYLMLLGREGMKDHVLVDPHETFICGPESEPV</sequence>
<dbReference type="RefSeq" id="WP_143872080.1">
    <property type="nucleotide sequence ID" value="NZ_CP041660.1"/>
</dbReference>
<dbReference type="PANTHER" id="PTHR38037:SF2">
    <property type="entry name" value="ATP-DEPENDENT ZINC PROTEASE DOMAIN-CONTAINING PROTEIN-RELATED"/>
    <property type="match status" value="1"/>
</dbReference>
<keyword evidence="2" id="KW-0378">Hydrolase</keyword>
<protein>
    <submittedName>
        <fullName evidence="2">ATP-dependent zinc protease</fullName>
    </submittedName>
</protein>